<dbReference type="AlphaFoldDB" id="A0AAU8IK39"/>
<dbReference type="Gene3D" id="3.30.750.24">
    <property type="entry name" value="STAS domain"/>
    <property type="match status" value="1"/>
</dbReference>
<protein>
    <submittedName>
        <fullName evidence="1">Uncharacterized protein</fullName>
    </submittedName>
</protein>
<accession>A0AAU8IK39</accession>
<name>A0AAU8IK39_9ACTN</name>
<reference evidence="1" key="1">
    <citation type="submission" date="2024-06" db="EMBL/GenBank/DDBJ databases">
        <title>Streptomyces sp. strain HUAS MG91 genome sequences.</title>
        <authorList>
            <person name="Mo P."/>
        </authorList>
    </citation>
    <scope>NUCLEOTIDE SEQUENCE</scope>
    <source>
        <strain evidence="1">HUAS MG91</strain>
    </source>
</reference>
<dbReference type="EMBL" id="CP159534">
    <property type="protein sequence ID" value="XCJ68466.1"/>
    <property type="molecule type" value="Genomic_DNA"/>
</dbReference>
<organism evidence="1">
    <name type="scientific">Streptomyces tabacisoli</name>
    <dbReference type="NCBI Taxonomy" id="3156398"/>
    <lineage>
        <taxon>Bacteria</taxon>
        <taxon>Bacillati</taxon>
        <taxon>Actinomycetota</taxon>
        <taxon>Actinomycetes</taxon>
        <taxon>Kitasatosporales</taxon>
        <taxon>Streptomycetaceae</taxon>
        <taxon>Streptomyces</taxon>
    </lineage>
</organism>
<gene>
    <name evidence="1" type="ORF">ABII15_00195</name>
</gene>
<dbReference type="InterPro" id="IPR036513">
    <property type="entry name" value="STAS_dom_sf"/>
</dbReference>
<evidence type="ECO:0000313" key="1">
    <source>
        <dbReference type="EMBL" id="XCJ68466.1"/>
    </source>
</evidence>
<proteinExistence type="predicted"/>
<dbReference type="RefSeq" id="WP_353940152.1">
    <property type="nucleotide sequence ID" value="NZ_CP159534.1"/>
</dbReference>
<sequence length="112" mass="11669">MASGVGVAVVTSQPRSHLWLIEVAGAMGKKIPKSVRHATREALRHHTGPIAFALPEVTACRTTLAAHLLAVHEQRPVVLIAPSPAVLKAIAATDPGHAHLPTYSDLPAALAS</sequence>
<dbReference type="KEGG" id="stac:ABII15_00195"/>